<feature type="domain" description="HTH cro/C1-type" evidence="1">
    <location>
        <begin position="7"/>
        <end position="62"/>
    </location>
</feature>
<dbReference type="Pfam" id="PF13560">
    <property type="entry name" value="HTH_31"/>
    <property type="match status" value="1"/>
</dbReference>
<dbReference type="Gene3D" id="1.10.260.40">
    <property type="entry name" value="lambda repressor-like DNA-binding domains"/>
    <property type="match status" value="1"/>
</dbReference>
<dbReference type="PROSITE" id="PS50943">
    <property type="entry name" value="HTH_CROC1"/>
    <property type="match status" value="1"/>
</dbReference>
<proteinExistence type="predicted"/>
<accession>A0A1H5PZ35</accession>
<dbReference type="InterPro" id="IPR001387">
    <property type="entry name" value="Cro/C1-type_HTH"/>
</dbReference>
<gene>
    <name evidence="2" type="ORF">SAMN04488561_6512</name>
</gene>
<protein>
    <submittedName>
        <fullName evidence="2">Transcriptional regulator, contains XRE-family HTH domain</fullName>
    </submittedName>
</protein>
<dbReference type="EMBL" id="FNUC01000004">
    <property type="protein sequence ID" value="SEF18451.1"/>
    <property type="molecule type" value="Genomic_DNA"/>
</dbReference>
<evidence type="ECO:0000313" key="2">
    <source>
        <dbReference type="EMBL" id="SEF18451.1"/>
    </source>
</evidence>
<evidence type="ECO:0000259" key="1">
    <source>
        <dbReference type="PROSITE" id="PS50943"/>
    </source>
</evidence>
<dbReference type="STRING" id="561176.SAMN04488561_6512"/>
<reference evidence="3" key="1">
    <citation type="submission" date="2016-10" db="EMBL/GenBank/DDBJ databases">
        <authorList>
            <person name="Varghese N."/>
            <person name="Submissions S."/>
        </authorList>
    </citation>
    <scope>NUCLEOTIDE SEQUENCE [LARGE SCALE GENOMIC DNA]</scope>
    <source>
        <strain evidence="3">DSM 45237</strain>
    </source>
</reference>
<sequence length="253" mass="27601">MDVGALISQARHEARLTQLELAQRAGVSWFAISHYEKGRRLPTLGVLRAVLAAAGKQLHAELEPLDADVRRAIARVAASPVEDRPAARNWYWLHEFIAPDHRVEGVAAAQLLGAPVPVDHLDIAVADLPAACEALVGNGEMPGPRLTVRRGAWAFAAPGVRRQATDREIADAGARLRELVREQCPDDTFWMVSAQCWARVRLVPPADVERYVEVVLPAGVVRVAPLHEIESTDPRVSRALRVLRDDAGATRSG</sequence>
<dbReference type="GO" id="GO:0003677">
    <property type="term" value="F:DNA binding"/>
    <property type="evidence" value="ECO:0007669"/>
    <property type="project" value="InterPro"/>
</dbReference>
<dbReference type="RefSeq" id="WP_069112018.1">
    <property type="nucleotide sequence ID" value="NZ_FNUC01000004.1"/>
</dbReference>
<dbReference type="InterPro" id="IPR010982">
    <property type="entry name" value="Lambda_DNA-bd_dom_sf"/>
</dbReference>
<dbReference type="CDD" id="cd00093">
    <property type="entry name" value="HTH_XRE"/>
    <property type="match status" value="1"/>
</dbReference>
<evidence type="ECO:0000313" key="3">
    <source>
        <dbReference type="Proteomes" id="UP000181980"/>
    </source>
</evidence>
<dbReference type="SMART" id="SM00530">
    <property type="entry name" value="HTH_XRE"/>
    <property type="match status" value="1"/>
</dbReference>
<dbReference type="AlphaFoldDB" id="A0A1H5PZ35"/>
<dbReference type="Proteomes" id="UP000181980">
    <property type="component" value="Unassembled WGS sequence"/>
</dbReference>
<dbReference type="SUPFAM" id="SSF47413">
    <property type="entry name" value="lambda repressor-like DNA-binding domains"/>
    <property type="match status" value="1"/>
</dbReference>
<organism evidence="2 3">
    <name type="scientific">Jiangella alba</name>
    <dbReference type="NCBI Taxonomy" id="561176"/>
    <lineage>
        <taxon>Bacteria</taxon>
        <taxon>Bacillati</taxon>
        <taxon>Actinomycetota</taxon>
        <taxon>Actinomycetes</taxon>
        <taxon>Jiangellales</taxon>
        <taxon>Jiangellaceae</taxon>
        <taxon>Jiangella</taxon>
    </lineage>
</organism>
<name>A0A1H5PZ35_9ACTN</name>
<keyword evidence="3" id="KW-1185">Reference proteome</keyword>